<feature type="compositionally biased region" description="Basic and acidic residues" evidence="1">
    <location>
        <begin position="26"/>
        <end position="37"/>
    </location>
</feature>
<feature type="compositionally biased region" description="Polar residues" evidence="1">
    <location>
        <begin position="50"/>
        <end position="61"/>
    </location>
</feature>
<protein>
    <submittedName>
        <fullName evidence="3">C2H2-type domain-containing protein</fullName>
    </submittedName>
</protein>
<feature type="compositionally biased region" description="Polar residues" evidence="1">
    <location>
        <begin position="81"/>
        <end position="92"/>
    </location>
</feature>
<name>A0A1I8FQM6_9PLAT</name>
<evidence type="ECO:0000313" key="3">
    <source>
        <dbReference type="WBParaSite" id="maker-unitig_42763-snap-gene-0.2-mRNA-1"/>
    </source>
</evidence>
<feature type="region of interest" description="Disordered" evidence="1">
    <location>
        <begin position="1"/>
        <end position="206"/>
    </location>
</feature>
<sequence length="598" mass="64083">MGSDVTIPQAEGSSADADAGDSEPCASRDESSVEKAATKKTTSVHKSREQLSASARVTRATQEAAAAGQTRKNHPGDKKSSPSTLALQSSKENAMMGSDVTIHKQRRSSADADAGDSEPCVHLAMSSSVEKAATKKTTSVHKSREQLSASCQRKDGHDVTIPQAEGSSADADAGDSEPCASRDEVECREGGYEEDDFPNESEESDFDDEVEFEKVMNFCVEESAAFGNVDDVPEFDFGDVELEELSSDLHPALQMIADENEKLESNAQKKMKGRSFENKRHNCVFCNELFSKIRRHIIRCHSDQLDVQRALSYGSNSNGSENFSVLPTFGVIPAFKSSLSFLVSRRVWPDRPALESCTASSTSSCCGLSHEGPPAHEFTRLLAGGAGRFGGHRRLKIAKPLPSRWRSLELLTPSSRRATAIDQRRSLLRRPIRQIPRDEGPSALHDGVRWLPAARPSATRMWRAEQPAGRVLIECVVKETGEVCLSGGYVDTVPSSASGASSPAATDAAAAGGSAAIFNVIAAKLTPTLTWPAVPIAVFLWSLSTRPGQSAGPLIFAPSRPRAPGQAGVGQNPTDELILSEAPFMDLVAAQSERSEGA</sequence>
<evidence type="ECO:0000313" key="2">
    <source>
        <dbReference type="Proteomes" id="UP000095280"/>
    </source>
</evidence>
<proteinExistence type="predicted"/>
<feature type="compositionally biased region" description="Acidic residues" evidence="1">
    <location>
        <begin position="192"/>
        <end position="206"/>
    </location>
</feature>
<organism evidence="2 3">
    <name type="scientific">Macrostomum lignano</name>
    <dbReference type="NCBI Taxonomy" id="282301"/>
    <lineage>
        <taxon>Eukaryota</taxon>
        <taxon>Metazoa</taxon>
        <taxon>Spiralia</taxon>
        <taxon>Lophotrochozoa</taxon>
        <taxon>Platyhelminthes</taxon>
        <taxon>Rhabditophora</taxon>
        <taxon>Macrostomorpha</taxon>
        <taxon>Macrostomida</taxon>
        <taxon>Macrostomidae</taxon>
        <taxon>Macrostomum</taxon>
    </lineage>
</organism>
<dbReference type="AlphaFoldDB" id="A0A1I8FQM6"/>
<accession>A0A1I8FQM6</accession>
<evidence type="ECO:0000256" key="1">
    <source>
        <dbReference type="SAM" id="MobiDB-lite"/>
    </source>
</evidence>
<feature type="compositionally biased region" description="Basic and acidic residues" evidence="1">
    <location>
        <begin position="180"/>
        <end position="191"/>
    </location>
</feature>
<reference evidence="3" key="1">
    <citation type="submission" date="2016-11" db="UniProtKB">
        <authorList>
            <consortium name="WormBaseParasite"/>
        </authorList>
    </citation>
    <scope>IDENTIFICATION</scope>
</reference>
<dbReference type="WBParaSite" id="maker-unitig_42763-snap-gene-0.2-mRNA-1">
    <property type="protein sequence ID" value="maker-unitig_42763-snap-gene-0.2-mRNA-1"/>
    <property type="gene ID" value="maker-unitig_42763-snap-gene-0.2"/>
</dbReference>
<dbReference type="Proteomes" id="UP000095280">
    <property type="component" value="Unplaced"/>
</dbReference>
<keyword evidence="2" id="KW-1185">Reference proteome</keyword>